<dbReference type="OrthoDB" id="145012at2"/>
<evidence type="ECO:0000256" key="3">
    <source>
        <dbReference type="ARBA" id="ARBA00023163"/>
    </source>
</evidence>
<dbReference type="GO" id="GO:0003700">
    <property type="term" value="F:DNA-binding transcription factor activity"/>
    <property type="evidence" value="ECO:0007669"/>
    <property type="project" value="InterPro"/>
</dbReference>
<dbReference type="GO" id="GO:0043565">
    <property type="term" value="F:sequence-specific DNA binding"/>
    <property type="evidence" value="ECO:0007669"/>
    <property type="project" value="InterPro"/>
</dbReference>
<evidence type="ECO:0000313" key="5">
    <source>
        <dbReference type="EMBL" id="AAO05512.1"/>
    </source>
</evidence>
<dbReference type="Pfam" id="PF12833">
    <property type="entry name" value="HTH_18"/>
    <property type="match status" value="1"/>
</dbReference>
<organism evidence="5 6">
    <name type="scientific">Staphylococcus epidermidis (strain ATCC 12228 / FDA PCI 1200)</name>
    <dbReference type="NCBI Taxonomy" id="176280"/>
    <lineage>
        <taxon>Bacteria</taxon>
        <taxon>Bacillati</taxon>
        <taxon>Bacillota</taxon>
        <taxon>Bacilli</taxon>
        <taxon>Bacillales</taxon>
        <taxon>Staphylococcaceae</taxon>
        <taxon>Staphylococcus</taxon>
    </lineage>
</organism>
<dbReference type="Gene3D" id="2.60.120.10">
    <property type="entry name" value="Jelly Rolls"/>
    <property type="match status" value="1"/>
</dbReference>
<dbReference type="eggNOG" id="COG2207">
    <property type="taxonomic scope" value="Bacteria"/>
</dbReference>
<keyword evidence="2" id="KW-0238">DNA-binding</keyword>
<dbReference type="SUPFAM" id="SSF46689">
    <property type="entry name" value="Homeodomain-like"/>
    <property type="match status" value="1"/>
</dbReference>
<dbReference type="KEGG" id="sep:SE_1871"/>
<dbReference type="EMBL" id="AE015929">
    <property type="protein sequence ID" value="AAO05512.1"/>
    <property type="molecule type" value="Genomic_DNA"/>
</dbReference>
<gene>
    <name evidence="5" type="ordered locus">SE_1871</name>
</gene>
<feature type="domain" description="HTH araC/xylS-type" evidence="4">
    <location>
        <begin position="151"/>
        <end position="249"/>
    </location>
</feature>
<evidence type="ECO:0000256" key="2">
    <source>
        <dbReference type="ARBA" id="ARBA00023125"/>
    </source>
</evidence>
<dbReference type="Proteomes" id="UP000001411">
    <property type="component" value="Chromosome"/>
</dbReference>
<evidence type="ECO:0000313" key="6">
    <source>
        <dbReference type="Proteomes" id="UP000001411"/>
    </source>
</evidence>
<dbReference type="AlphaFoldDB" id="A0A0H2VJT6"/>
<dbReference type="InterPro" id="IPR014710">
    <property type="entry name" value="RmlC-like_jellyroll"/>
</dbReference>
<protein>
    <submittedName>
        <fullName evidence="5">Transcription regulator</fullName>
    </submittedName>
</protein>
<dbReference type="PATRIC" id="fig|176280.10.peg.1828"/>
<dbReference type="PROSITE" id="PS01124">
    <property type="entry name" value="HTH_ARAC_FAMILY_2"/>
    <property type="match status" value="1"/>
</dbReference>
<keyword evidence="3" id="KW-0804">Transcription</keyword>
<proteinExistence type="predicted"/>
<dbReference type="HOGENOM" id="CLU_027954_0_0_9"/>
<accession>A0A0H2VJT6</accession>
<dbReference type="PANTHER" id="PTHR43280">
    <property type="entry name" value="ARAC-FAMILY TRANSCRIPTIONAL REGULATOR"/>
    <property type="match status" value="1"/>
</dbReference>
<reference evidence="5 6" key="1">
    <citation type="journal article" date="2003" name="Mol. Microbiol.">
        <title>Genome-based analysis of virulence genes in a non-biofilm-forming Staphylococcus epidermidis strain (ATCC 12228).</title>
        <authorList>
            <person name="Zhang Y.Q."/>
            <person name="Ren S.X."/>
            <person name="Li H.L."/>
            <person name="Wang Y.X."/>
            <person name="Fu G."/>
            <person name="Yang J."/>
            <person name="Qin Z.Q."/>
            <person name="Miao Y.G."/>
            <person name="Wang W.Y."/>
            <person name="Chen R.S."/>
            <person name="Shen Y."/>
            <person name="Chen Z."/>
            <person name="Yuan Z.H."/>
            <person name="Zhao G.P."/>
            <person name="Qu D."/>
            <person name="Danchin A."/>
            <person name="Wen Y.M."/>
        </authorList>
    </citation>
    <scope>NUCLEOTIDE SEQUENCE [LARGE SCALE GENOMIC DNA]</scope>
    <source>
        <strain evidence="6">ATCC 12228 / FDA PCI 1200</strain>
    </source>
</reference>
<evidence type="ECO:0000259" key="4">
    <source>
        <dbReference type="PROSITE" id="PS01124"/>
    </source>
</evidence>
<evidence type="ECO:0000256" key="1">
    <source>
        <dbReference type="ARBA" id="ARBA00023015"/>
    </source>
</evidence>
<dbReference type="SMART" id="SM00342">
    <property type="entry name" value="HTH_ARAC"/>
    <property type="match status" value="1"/>
</dbReference>
<dbReference type="Gene3D" id="1.10.10.60">
    <property type="entry name" value="Homeodomain-like"/>
    <property type="match status" value="2"/>
</dbReference>
<dbReference type="PANTHER" id="PTHR43280:SF34">
    <property type="entry name" value="ARAC-FAMILY TRANSCRIPTIONAL REGULATOR"/>
    <property type="match status" value="1"/>
</dbReference>
<dbReference type="InterPro" id="IPR009057">
    <property type="entry name" value="Homeodomain-like_sf"/>
</dbReference>
<name>A0A0H2VJT6_STAES</name>
<keyword evidence="1" id="KW-0805">Transcription regulation</keyword>
<dbReference type="RefSeq" id="WP_011082770.1">
    <property type="nucleotide sequence ID" value="NC_004461.1"/>
</dbReference>
<sequence>MRENYSIRVFNNLAINTEKALSVKVFYCLKGKCEVTINVQKHILEKDDIAFVVMNDTYSLLSNTETMCCIIDIPIHRYLSQKDTQFLISGTKIDESSRDRIKYWILKILELHCLSYNDVSEIQRLIQFLLIELSYLKKPKLDVNKDFYLSEDIHQYLVDHHDSKINKHELAEAVNLSNQALTSMFKQTPFQTFNQYLNQLRLKFCLIDILTTHKPIEEIAIDHGFHHYSRFIQLFKNTYGYTPKLIRRDYIATSIFKNTAEEIDLDRHFLMNIHELQDLDSKIISKKYIKMSDKGKKYRSYDIYIEDNRSTILDQEQIVHIKRNLSLSQKSMRYVIELNYTSMIENKELCRYEMLKILRFCSGLNLIPTFKIITDRHDTFTSKEKMALKLTFQMLFIMLREFNQLEIEFIVEDMMLKQVVQLKKMISSYFEYYKLNYRIKNEKIGNVNYQNLEKQVTQIFIPIDQLHLYIKEMSFEKVILETSYLTDLKSEVVEYPWLQHIHTLIKMCGLVRGVLIQPSFDYATTYTYHSNLKPHHILSYVIRMFNQLRGTIVYKDDAIIMTKYKYEYQAIAIFLKNRIKENVNHQQLIFSDIQSLNHAEYEYIEMMPLLMNENNELDSHIPYPHQYWLAKLKSKESQQAIVDLPKMSIAHLTFLCS</sequence>
<dbReference type="InterPro" id="IPR018060">
    <property type="entry name" value="HTH_AraC"/>
</dbReference>